<evidence type="ECO:0008006" key="5">
    <source>
        <dbReference type="Google" id="ProtNLM"/>
    </source>
</evidence>
<dbReference type="PROSITE" id="PS51257">
    <property type="entry name" value="PROKAR_LIPOPROTEIN"/>
    <property type="match status" value="1"/>
</dbReference>
<evidence type="ECO:0000313" key="4">
    <source>
        <dbReference type="Proteomes" id="UP000031980"/>
    </source>
</evidence>
<dbReference type="OrthoDB" id="9785180at2"/>
<dbReference type="Proteomes" id="UP000031980">
    <property type="component" value="Unassembled WGS sequence"/>
</dbReference>
<organism evidence="2 4">
    <name type="scientific">Sanguibacteroides justesenii</name>
    <dbReference type="NCBI Taxonomy" id="1547597"/>
    <lineage>
        <taxon>Bacteria</taxon>
        <taxon>Pseudomonadati</taxon>
        <taxon>Bacteroidota</taxon>
        <taxon>Bacteroidia</taxon>
        <taxon>Bacteroidales</taxon>
        <taxon>Porphyromonadaceae</taxon>
        <taxon>Sanguibacteroides</taxon>
    </lineage>
</organism>
<evidence type="ECO:0000313" key="2">
    <source>
        <dbReference type="EMBL" id="KIO45527.1"/>
    </source>
</evidence>
<protein>
    <recommendedName>
        <fullName evidence="5">Peptidyl-prolyl cis-trans isomerase</fullName>
    </recommendedName>
</protein>
<proteinExistence type="predicted"/>
<sequence>MKSIIILVLFTLLLSGCGNKIDPNDVPVAKVLDKYLLLSEVNEIIPPGTSKTDSTLIAQKYVRKWITKELLLNKALQNLSDKEKDIRKQVEEYSSSILIYKYKEKLISQKLEAQIRQAEIDEYYEKNKYNFVLRTPVVRAQLIIIPKSASNINNVRKWIRSNEANDQAALEEYCITNAKKYDNFNDKWIELRYLLNILPITQEDWEKKYKNKEYLEIEDDENYFFLRIKEILNEHDTAPADYVKQEIEIILRNKKKMNFEDNLEKQINEEGIEKNYVKIY</sequence>
<keyword evidence="4" id="KW-1185">Reference proteome</keyword>
<dbReference type="EMBL" id="JPIU01000037">
    <property type="protein sequence ID" value="KIO45527.1"/>
    <property type="molecule type" value="Genomic_DNA"/>
</dbReference>
<dbReference type="RefSeq" id="WP_041503580.1">
    <property type="nucleotide sequence ID" value="NZ_JPIT01000031.1"/>
</dbReference>
<name>A0A0C3NHB6_9PORP</name>
<accession>A0A0C3NHB6</accession>
<reference evidence="1 3" key="2">
    <citation type="submission" date="2014-07" db="EMBL/GenBank/DDBJ databases">
        <title>Porphyromonadaceae bacterium OUH 334697 = ATCC BAA-2682 = DSM 28341 draft genome.</title>
        <authorList>
            <person name="Sydenham T.V."/>
            <person name="Hasman H."/>
            <person name="Justesen U.S."/>
        </authorList>
    </citation>
    <scope>NUCLEOTIDE SEQUENCE [LARGE SCALE GENOMIC DNA]</scope>
    <source>
        <strain evidence="1 3">OUH 334697</strain>
    </source>
</reference>
<gene>
    <name evidence="2" type="ORF">BA92_03360</name>
    <name evidence="1" type="ORF">IE90_09325</name>
</gene>
<evidence type="ECO:0000313" key="3">
    <source>
        <dbReference type="Proteomes" id="UP000031937"/>
    </source>
</evidence>
<dbReference type="Proteomes" id="UP000031937">
    <property type="component" value="Unassembled WGS sequence"/>
</dbReference>
<evidence type="ECO:0000313" key="1">
    <source>
        <dbReference type="EMBL" id="KIO43347.1"/>
    </source>
</evidence>
<reference evidence="2 4" key="1">
    <citation type="submission" date="2014-07" db="EMBL/GenBank/DDBJ databases">
        <title>Porphyromonadaceae bacterium OUH 308042 = ATCC BAA-2681 = DSM 28342 draft genome.</title>
        <authorList>
            <person name="Sydenham T.V."/>
            <person name="Hasman H."/>
            <person name="Justensen U.S."/>
        </authorList>
    </citation>
    <scope>NUCLEOTIDE SEQUENCE [LARGE SCALE GENOMIC DNA]</scope>
    <source>
        <strain evidence="2 4">OUH 308042</strain>
    </source>
</reference>
<comment type="caution">
    <text evidence="2">The sequence shown here is derived from an EMBL/GenBank/DDBJ whole genome shotgun (WGS) entry which is preliminary data.</text>
</comment>
<dbReference type="AlphaFoldDB" id="A0A0C3NHB6"/>
<dbReference type="EMBL" id="JPIT01000031">
    <property type="protein sequence ID" value="KIO43347.1"/>
    <property type="molecule type" value="Genomic_DNA"/>
</dbReference>